<reference evidence="3" key="1">
    <citation type="submission" date="2021-01" db="EMBL/GenBank/DDBJ databases">
        <title>Genome public.</title>
        <authorList>
            <person name="Liu C."/>
            <person name="Sun Q."/>
        </authorList>
    </citation>
    <scope>NUCLEOTIDE SEQUENCE [LARGE SCALE GENOMIC DNA]</scope>
    <source>
        <strain evidence="3">YIM B02567</strain>
    </source>
</reference>
<dbReference type="Gene3D" id="3.30.1380.10">
    <property type="match status" value="1"/>
</dbReference>
<dbReference type="InterPro" id="IPR009045">
    <property type="entry name" value="Zn_M74/Hedgehog-like"/>
</dbReference>
<dbReference type="InterPro" id="IPR023346">
    <property type="entry name" value="Lysozyme-like_dom_sf"/>
</dbReference>
<accession>A0ABS1FP81</accession>
<keyword evidence="3" id="KW-1185">Reference proteome</keyword>
<dbReference type="Pfam" id="PF14107">
    <property type="entry name" value="DUF4280"/>
    <property type="match status" value="1"/>
</dbReference>
<dbReference type="CDD" id="cd00736">
    <property type="entry name" value="lambda_lys-like"/>
    <property type="match status" value="1"/>
</dbReference>
<dbReference type="Proteomes" id="UP000628669">
    <property type="component" value="Unassembled WGS sequence"/>
</dbReference>
<dbReference type="EMBL" id="JAENHK010000001">
    <property type="protein sequence ID" value="MBK1894236.1"/>
    <property type="molecule type" value="Genomic_DNA"/>
</dbReference>
<sequence>MNGETPPPDPAEEQKDAEQKQGEEKKKEEDKKKEEKASKSDHDGKYFVVHNAKCVCDKAENPKQTADLQVTTHKIIVLNDDSSKLAATEEDKTFIPPAATFGKCTLKPSPGGYLPCALAPAPKWSKTYDSTQVMGKNTLTEISELQCMVGGKITIDKHGQTDSVSNAHADNTNPVELSMVNPAIAQPKKKEEYPVVTTITLTKIEDRKDFKEVDSKKKEIIYLRKNEEADFKANLKSGNKQLTSWMVYSDHQGKKENRLFLKEQIGTEFSQSFADLGKFRVEGYGKPKSPDFEKGKYDKCDPSCSIDIEVVENTLIDIECTSGDFSTRIDPSKNRKFRRGVPSVFKAKFFIPNLTEEEKSRLTLSLLDGDGNIVTDGVQNGETLTFTPQNTKAKYTIIARYTNENGEVIEKQMSGESEGNAVIGISHGAEVVRPGTAMSFSVSKMKYNFGTNNPVYDLTSDESSEVKWNLNGVLQGTGKSITIPGNQLMAPGKYVVEAYSKVANATGKGAKDEDDDWRFEVKNNVVTEIKYDKKPKVGVNISFEISKMLIKDYDAAKDGAIIWKITGPISATGTGEKFAHKFSAPGKYTINCSMGGRNCEKPLTIDVIQPKITVDTAKWMDNDGSSGNIIKEAGYGQEIAAYVRYEGLQGENVKLEVYDNDSTGSNIIFEKSGILNDTATAVYWPFTLDDSIKQKIQSKGVTKKGELFFKMKSTNSSLIIQNSEKALASSLIVSDVPKIVDAYFCDASDTEKRYNSPISTPLYFKIYAINMVDKNVEVQFITKSDMYFSIAWNPKQWKDWKDVKDKFAKEIFFDKKEGKINKKGELILKVDPSKLGKPKNYFKISAIIKVTEGEGKEVKEKAMYLDHSDMAILYATATLPNMVENKGAVKVGRETLSTGKDNDDDSICEAEARVRAFMRMLRKGEGTQGEQGYTTQYSGKQFTDLSKHPEEVITAGNYSSSAAGAYQVMRYTWWWVNGEKLTKENKKAGVYEEEHDYIKKYQISSFNQESQDETCIILFKYKQSKKFLDLIVANKPQEAMEKYGSYEWASLPPGRYGQPTQTMEGALAEYERCLKEELKGISNLHIKKGFLKKFGYDCCELEKIVVGDINKYRIDVDKFTYPKIMKSTTSKKYQYDIYENGQLIKTITLEKNEHGLLPFPETGPNWGRFGTRDSGGDNWVDEKVCAALLGFFYSLPKNNYADSLYFNDISANDGRNIGHSGHNISGNDIDIRYPGSSNAGQTLWSDAKKAYPSEEKFIEALENILSVGVKWGFNKNYAYKKGIKNTTGKATSVHQDHFHLGLR</sequence>
<evidence type="ECO:0000256" key="1">
    <source>
        <dbReference type="SAM" id="MobiDB-lite"/>
    </source>
</evidence>
<comment type="caution">
    <text evidence="2">The sequence shown here is derived from an EMBL/GenBank/DDBJ whole genome shotgun (WGS) entry which is preliminary data.</text>
</comment>
<proteinExistence type="predicted"/>
<feature type="compositionally biased region" description="Basic and acidic residues" evidence="1">
    <location>
        <begin position="12"/>
        <end position="44"/>
    </location>
</feature>
<evidence type="ECO:0000313" key="2">
    <source>
        <dbReference type="EMBL" id="MBK1894236.1"/>
    </source>
</evidence>
<dbReference type="Gene3D" id="1.10.530.10">
    <property type="match status" value="1"/>
</dbReference>
<organism evidence="2 3">
    <name type="scientific">Chryseobacterium paridis</name>
    <dbReference type="NCBI Taxonomy" id="2800328"/>
    <lineage>
        <taxon>Bacteria</taxon>
        <taxon>Pseudomonadati</taxon>
        <taxon>Bacteroidota</taxon>
        <taxon>Flavobacteriia</taxon>
        <taxon>Flavobacteriales</taxon>
        <taxon>Weeksellaceae</taxon>
        <taxon>Chryseobacterium group</taxon>
        <taxon>Chryseobacterium</taxon>
    </lineage>
</organism>
<name>A0ABS1FP81_9FLAO</name>
<protein>
    <submittedName>
        <fullName evidence="2">DUF4280 domain-containing protein</fullName>
    </submittedName>
</protein>
<dbReference type="InterPro" id="IPR025460">
    <property type="entry name" value="DUF4280"/>
</dbReference>
<dbReference type="SUPFAM" id="SSF53955">
    <property type="entry name" value="Lysozyme-like"/>
    <property type="match status" value="1"/>
</dbReference>
<evidence type="ECO:0000313" key="3">
    <source>
        <dbReference type="Proteomes" id="UP000628669"/>
    </source>
</evidence>
<feature type="region of interest" description="Disordered" evidence="1">
    <location>
        <begin position="1"/>
        <end position="44"/>
    </location>
</feature>
<gene>
    <name evidence="2" type="ORF">JHL15_00535</name>
</gene>